<dbReference type="InterPro" id="IPR032465">
    <property type="entry name" value="ACMSD"/>
</dbReference>
<dbReference type="OrthoDB" id="9771932at2"/>
<dbReference type="RefSeq" id="WP_090840160.1">
    <property type="nucleotide sequence ID" value="NZ_FNIL01000001.1"/>
</dbReference>
<evidence type="ECO:0000313" key="3">
    <source>
        <dbReference type="EMBL" id="SDN31887.1"/>
    </source>
</evidence>
<dbReference type="GO" id="GO:0016787">
    <property type="term" value="F:hydrolase activity"/>
    <property type="evidence" value="ECO:0007669"/>
    <property type="project" value="InterPro"/>
</dbReference>
<dbReference type="Pfam" id="PF04909">
    <property type="entry name" value="Amidohydro_2"/>
    <property type="match status" value="1"/>
</dbReference>
<dbReference type="CDD" id="cd01292">
    <property type="entry name" value="metallo-dependent_hydrolases"/>
    <property type="match status" value="1"/>
</dbReference>
<organism evidence="3 4">
    <name type="scientific">Alkalicoccus daliensis</name>
    <dbReference type="NCBI Taxonomy" id="745820"/>
    <lineage>
        <taxon>Bacteria</taxon>
        <taxon>Bacillati</taxon>
        <taxon>Bacillota</taxon>
        <taxon>Bacilli</taxon>
        <taxon>Bacillales</taxon>
        <taxon>Bacillaceae</taxon>
        <taxon>Alkalicoccus</taxon>
    </lineage>
</organism>
<dbReference type="PANTHER" id="PTHR21240:SF19">
    <property type="entry name" value="CATALYTIC_ HYDROLASE"/>
    <property type="match status" value="1"/>
</dbReference>
<feature type="domain" description="Amidohydrolase-related" evidence="2">
    <location>
        <begin position="98"/>
        <end position="279"/>
    </location>
</feature>
<dbReference type="Gene3D" id="3.20.20.140">
    <property type="entry name" value="Metal-dependent hydrolases"/>
    <property type="match status" value="1"/>
</dbReference>
<dbReference type="EMBL" id="FNIL01000001">
    <property type="protein sequence ID" value="SDN31887.1"/>
    <property type="molecule type" value="Genomic_DNA"/>
</dbReference>
<keyword evidence="1" id="KW-0456">Lyase</keyword>
<reference evidence="4" key="1">
    <citation type="submission" date="2016-10" db="EMBL/GenBank/DDBJ databases">
        <authorList>
            <person name="Varghese N."/>
            <person name="Submissions S."/>
        </authorList>
    </citation>
    <scope>NUCLEOTIDE SEQUENCE [LARGE SCALE GENOMIC DNA]</scope>
    <source>
        <strain evidence="4">CGMCC 1.10369</strain>
    </source>
</reference>
<proteinExistence type="predicted"/>
<dbReference type="SUPFAM" id="SSF51556">
    <property type="entry name" value="Metallo-dependent hydrolases"/>
    <property type="match status" value="1"/>
</dbReference>
<dbReference type="PANTHER" id="PTHR21240">
    <property type="entry name" value="2-AMINO-3-CARBOXYLMUCONATE-6-SEMIALDEHYDE DECARBOXYLASE"/>
    <property type="match status" value="1"/>
</dbReference>
<name>A0A1H0AEQ5_9BACI</name>
<dbReference type="GO" id="GO:0016831">
    <property type="term" value="F:carboxy-lyase activity"/>
    <property type="evidence" value="ECO:0007669"/>
    <property type="project" value="InterPro"/>
</dbReference>
<evidence type="ECO:0000259" key="2">
    <source>
        <dbReference type="Pfam" id="PF04909"/>
    </source>
</evidence>
<sequence>MKIIDTHIHLSHIESFQHTAKNISQVNYTHQGLLDEMYHSGVIHSIGMGLHEMEGGQGFPDKSAVTPMGLDLLKGSCKQISLCAGINPYRLSKGDLHKLERVLLDERTVGIKIYLGYYPFFPYDKVYQPVYELARRYSLPVVFHTGDTYSKRGLLKYSHPLSIDEVAVYHPEVTFILAHLGDPWMLDAAEILYKNDNVYADLSGLIVGSEKEVERICAIPHYFDHFRHALAYGDSYDKLLFGSDWPLVPLIPYINFIKSVIPAEHWEDVFYNNALKVFKKL</sequence>
<dbReference type="Proteomes" id="UP000198778">
    <property type="component" value="Unassembled WGS sequence"/>
</dbReference>
<dbReference type="STRING" id="745820.SAMN04488053_101453"/>
<accession>A0A1H0AEQ5</accession>
<evidence type="ECO:0000313" key="4">
    <source>
        <dbReference type="Proteomes" id="UP000198778"/>
    </source>
</evidence>
<gene>
    <name evidence="3" type="ORF">SAMN04488053_101453</name>
</gene>
<dbReference type="AlphaFoldDB" id="A0A1H0AEQ5"/>
<evidence type="ECO:0000256" key="1">
    <source>
        <dbReference type="ARBA" id="ARBA00023239"/>
    </source>
</evidence>
<keyword evidence="4" id="KW-1185">Reference proteome</keyword>
<protein>
    <recommendedName>
        <fullName evidence="2">Amidohydrolase-related domain-containing protein</fullName>
    </recommendedName>
</protein>
<dbReference type="InterPro" id="IPR006680">
    <property type="entry name" value="Amidohydro-rel"/>
</dbReference>
<dbReference type="InterPro" id="IPR032466">
    <property type="entry name" value="Metal_Hydrolase"/>
</dbReference>